<feature type="disulfide bond" evidence="8">
    <location>
        <begin position="168"/>
        <end position="180"/>
    </location>
</feature>
<evidence type="ECO:0000259" key="11">
    <source>
        <dbReference type="PROSITE" id="PS50941"/>
    </source>
</evidence>
<feature type="region of interest" description="Disordered" evidence="9">
    <location>
        <begin position="135"/>
        <end position="156"/>
    </location>
</feature>
<keyword evidence="5 13" id="KW-0378">Hydrolase</keyword>
<reference evidence="13" key="1">
    <citation type="journal article" date="2020" name="Stud. Mycol.">
        <title>101 Dothideomycetes genomes: a test case for predicting lifestyles and emergence of pathogens.</title>
        <authorList>
            <person name="Haridas S."/>
            <person name="Albert R."/>
            <person name="Binder M."/>
            <person name="Bloem J."/>
            <person name="Labutti K."/>
            <person name="Salamov A."/>
            <person name="Andreopoulos B."/>
            <person name="Baker S."/>
            <person name="Barry K."/>
            <person name="Bills G."/>
            <person name="Bluhm B."/>
            <person name="Cannon C."/>
            <person name="Castanera R."/>
            <person name="Culley D."/>
            <person name="Daum C."/>
            <person name="Ezra D."/>
            <person name="Gonzalez J."/>
            <person name="Henrissat B."/>
            <person name="Kuo A."/>
            <person name="Liang C."/>
            <person name="Lipzen A."/>
            <person name="Lutzoni F."/>
            <person name="Magnuson J."/>
            <person name="Mondo S."/>
            <person name="Nolan M."/>
            <person name="Ohm R."/>
            <person name="Pangilinan J."/>
            <person name="Park H.-J."/>
            <person name="Ramirez L."/>
            <person name="Alfaro M."/>
            <person name="Sun H."/>
            <person name="Tritt A."/>
            <person name="Yoshinaga Y."/>
            <person name="Zwiers L.-H."/>
            <person name="Turgeon B."/>
            <person name="Goodwin S."/>
            <person name="Spatafora J."/>
            <person name="Crous P."/>
            <person name="Grigoriev I."/>
        </authorList>
    </citation>
    <scope>NUCLEOTIDE SEQUENCE</scope>
    <source>
        <strain evidence="13">CBS 115976</strain>
    </source>
</reference>
<dbReference type="CDD" id="cd00035">
    <property type="entry name" value="ChtBD1"/>
    <property type="match status" value="1"/>
</dbReference>
<dbReference type="InterPro" id="IPR011330">
    <property type="entry name" value="Glyco_hydro/deAcase_b/a-brl"/>
</dbReference>
<dbReference type="SUPFAM" id="SSF88713">
    <property type="entry name" value="Glycoside hydrolase/deacetylase"/>
    <property type="match status" value="1"/>
</dbReference>
<dbReference type="CDD" id="cd11618">
    <property type="entry name" value="ChtBD1_1"/>
    <property type="match status" value="2"/>
</dbReference>
<dbReference type="EMBL" id="MU004237">
    <property type="protein sequence ID" value="KAF2667914.1"/>
    <property type="molecule type" value="Genomic_DNA"/>
</dbReference>
<dbReference type="GO" id="GO:0005975">
    <property type="term" value="P:carbohydrate metabolic process"/>
    <property type="evidence" value="ECO:0007669"/>
    <property type="project" value="InterPro"/>
</dbReference>
<dbReference type="Gene3D" id="3.20.20.370">
    <property type="entry name" value="Glycoside hydrolase/deacetylase"/>
    <property type="match status" value="1"/>
</dbReference>
<evidence type="ECO:0000256" key="6">
    <source>
        <dbReference type="ARBA" id="ARBA00023277"/>
    </source>
</evidence>
<evidence type="ECO:0000256" key="3">
    <source>
        <dbReference type="ARBA" id="ARBA00022723"/>
    </source>
</evidence>
<dbReference type="GO" id="GO:0046872">
    <property type="term" value="F:metal ion binding"/>
    <property type="evidence" value="ECO:0007669"/>
    <property type="project" value="UniProtKB-KW"/>
</dbReference>
<dbReference type="PROSITE" id="PS00026">
    <property type="entry name" value="CHIT_BIND_I_1"/>
    <property type="match status" value="1"/>
</dbReference>
<dbReference type="OrthoDB" id="407355at2759"/>
<protein>
    <submittedName>
        <fullName evidence="13">Glycoside hydrolase/deacetylase</fullName>
    </submittedName>
</protein>
<evidence type="ECO:0000256" key="9">
    <source>
        <dbReference type="SAM" id="MobiDB-lite"/>
    </source>
</evidence>
<organism evidence="13 14">
    <name type="scientific">Microthyrium microscopicum</name>
    <dbReference type="NCBI Taxonomy" id="703497"/>
    <lineage>
        <taxon>Eukaryota</taxon>
        <taxon>Fungi</taxon>
        <taxon>Dikarya</taxon>
        <taxon>Ascomycota</taxon>
        <taxon>Pezizomycotina</taxon>
        <taxon>Dothideomycetes</taxon>
        <taxon>Dothideomycetes incertae sedis</taxon>
        <taxon>Microthyriales</taxon>
        <taxon>Microthyriaceae</taxon>
        <taxon>Microthyrium</taxon>
    </lineage>
</organism>
<dbReference type="InterPro" id="IPR018371">
    <property type="entry name" value="Chitin-binding_1_CS"/>
</dbReference>
<feature type="domain" description="NodB homology" evidence="12">
    <location>
        <begin position="238"/>
        <end position="436"/>
    </location>
</feature>
<keyword evidence="2 8" id="KW-0147">Chitin-binding</keyword>
<feature type="disulfide bond" evidence="8">
    <location>
        <begin position="496"/>
        <end position="510"/>
    </location>
</feature>
<dbReference type="InterPro" id="IPR036861">
    <property type="entry name" value="Endochitinase-like_sf"/>
</dbReference>
<dbReference type="PROSITE" id="PS51677">
    <property type="entry name" value="NODB"/>
    <property type="match status" value="1"/>
</dbReference>
<evidence type="ECO:0000256" key="4">
    <source>
        <dbReference type="ARBA" id="ARBA00022729"/>
    </source>
</evidence>
<evidence type="ECO:0000313" key="14">
    <source>
        <dbReference type="Proteomes" id="UP000799302"/>
    </source>
</evidence>
<dbReference type="PANTHER" id="PTHR46471:SF2">
    <property type="entry name" value="CHITIN DEACETYLASE-RELATED"/>
    <property type="match status" value="1"/>
</dbReference>
<keyword evidence="4 10" id="KW-0732">Signal</keyword>
<dbReference type="GO" id="GO:0008061">
    <property type="term" value="F:chitin binding"/>
    <property type="evidence" value="ECO:0007669"/>
    <property type="project" value="UniProtKB-UniRule"/>
</dbReference>
<keyword evidence="6" id="KW-0119">Carbohydrate metabolism</keyword>
<feature type="domain" description="Chitin-binding type-1" evidence="11">
    <location>
        <begin position="541"/>
        <end position="587"/>
    </location>
</feature>
<keyword evidence="3" id="KW-0479">Metal-binding</keyword>
<evidence type="ECO:0000256" key="7">
    <source>
        <dbReference type="ARBA" id="ARBA00023285"/>
    </source>
</evidence>
<feature type="domain" description="Chitin-binding type-1" evidence="11">
    <location>
        <begin position="477"/>
        <end position="523"/>
    </location>
</feature>
<evidence type="ECO:0000256" key="2">
    <source>
        <dbReference type="ARBA" id="ARBA00022669"/>
    </source>
</evidence>
<evidence type="ECO:0000259" key="12">
    <source>
        <dbReference type="PROSITE" id="PS51677"/>
    </source>
</evidence>
<dbReference type="PROSITE" id="PS50941">
    <property type="entry name" value="CHIT_BIND_I_2"/>
    <property type="match status" value="3"/>
</dbReference>
<feature type="domain" description="Chitin-binding type-1" evidence="11">
    <location>
        <begin position="158"/>
        <end position="202"/>
    </location>
</feature>
<name>A0A6A6UAI3_9PEZI</name>
<proteinExistence type="predicted"/>
<feature type="chain" id="PRO_5025647168" evidence="10">
    <location>
        <begin position="20"/>
        <end position="727"/>
    </location>
</feature>
<dbReference type="AlphaFoldDB" id="A0A6A6UAI3"/>
<comment type="caution">
    <text evidence="8">Lacks conserved residue(s) required for the propagation of feature annotation.</text>
</comment>
<evidence type="ECO:0000256" key="1">
    <source>
        <dbReference type="ARBA" id="ARBA00001941"/>
    </source>
</evidence>
<comment type="cofactor">
    <cofactor evidence="1">
        <name>Co(2+)</name>
        <dbReference type="ChEBI" id="CHEBI:48828"/>
    </cofactor>
</comment>
<dbReference type="InterPro" id="IPR001002">
    <property type="entry name" value="Chitin-bd_1"/>
</dbReference>
<dbReference type="Gene3D" id="3.30.60.10">
    <property type="entry name" value="Endochitinase-like"/>
    <property type="match status" value="3"/>
</dbReference>
<dbReference type="GO" id="GO:0016810">
    <property type="term" value="F:hydrolase activity, acting on carbon-nitrogen (but not peptide) bonds"/>
    <property type="evidence" value="ECO:0007669"/>
    <property type="project" value="InterPro"/>
</dbReference>
<feature type="disulfide bond" evidence="8">
    <location>
        <begin position="560"/>
        <end position="574"/>
    </location>
</feature>
<dbReference type="PANTHER" id="PTHR46471">
    <property type="entry name" value="CHITIN DEACETYLASE"/>
    <property type="match status" value="1"/>
</dbReference>
<keyword evidence="7" id="KW-0170">Cobalt</keyword>
<evidence type="ECO:0000256" key="8">
    <source>
        <dbReference type="PROSITE-ProRule" id="PRU00261"/>
    </source>
</evidence>
<accession>A0A6A6UAI3</accession>
<dbReference type="CDD" id="cd10951">
    <property type="entry name" value="CE4_ClCDA_like"/>
    <property type="match status" value="1"/>
</dbReference>
<evidence type="ECO:0000313" key="13">
    <source>
        <dbReference type="EMBL" id="KAF2667914.1"/>
    </source>
</evidence>
<dbReference type="Proteomes" id="UP000799302">
    <property type="component" value="Unassembled WGS sequence"/>
</dbReference>
<dbReference type="InterPro" id="IPR002509">
    <property type="entry name" value="NODB_dom"/>
</dbReference>
<feature type="region of interest" description="Disordered" evidence="9">
    <location>
        <begin position="620"/>
        <end position="661"/>
    </location>
</feature>
<dbReference type="Pfam" id="PF01522">
    <property type="entry name" value="Polysacc_deac_1"/>
    <property type="match status" value="1"/>
</dbReference>
<evidence type="ECO:0000256" key="10">
    <source>
        <dbReference type="SAM" id="SignalP"/>
    </source>
</evidence>
<feature type="disulfide bond" evidence="8">
    <location>
        <begin position="173"/>
        <end position="187"/>
    </location>
</feature>
<evidence type="ECO:0000256" key="5">
    <source>
        <dbReference type="ARBA" id="ARBA00022801"/>
    </source>
</evidence>
<feature type="compositionally biased region" description="Basic residues" evidence="9">
    <location>
        <begin position="31"/>
        <end position="40"/>
    </location>
</feature>
<feature type="region of interest" description="Disordered" evidence="9">
    <location>
        <begin position="27"/>
        <end position="80"/>
    </location>
</feature>
<keyword evidence="8" id="KW-1015">Disulfide bond</keyword>
<dbReference type="SUPFAM" id="SSF57016">
    <property type="entry name" value="Plant lectins/antimicrobial peptides"/>
    <property type="match status" value="3"/>
</dbReference>
<sequence>MRSSLLFAACTCLWTLVAAQESIGGHSVGGHGHKHMHSRNVNHDKPKPKAKKREAKKQPPVPGANSQQNEHNRKIGAKKRGTEKYDFSSLLWVKNASKVAAKSHPNRKNGARKRSLPKYDFSSLLWVKNISKVLSQPHPNRKNGAKKREIGRRQTSTDGSCGAGVGTCPAGQCCSASGWCGVGIQYCASPDCQLDYGPGCDANTIPPGTTTSGVARTQSTSPKILYGGAGIYHCTVPGTIAITYDDGPYNYTSNVLDLFDKYNAKATFFITGNNLGKGEIDDPSTPWPAIIKRMESSNHQIASHTWSHEDLSEITATQLQNQIYYNEMAFRNLLGYFPTYMRPPYSSCTSACSTFLGTAGYHICYFDLDTEDYLHNDPTQILVSHLDVTGNLSTGNNPKVNSWLSVSHDIDYETSYDLTEFMLKTFTTAGFNMTTIGDCLGDPKANWYRTAGGAAAFTPKASATSSAAANATGTTTDGSCGAANGGSCANSGFGNCCSASGWCGTGTTYCGDGCQVGYGTCGNSTATSTSAAPVSTKVSTDGTCGGTNGYTCTNSGFGNCCSAGGWCGSTSDYCGATCQTSFGTCGSSSVVSSAGVVVSSAGASAVGKASSVVGGLVSSAGTSASTTSATSKSSSVTSSSSAKTTSTTSSTTSTTSKTSSTTSSTAAASTLKVSTTGQCGVGTGLTCKGSTIGTCCIQAADLVPGLCMSSISCTLMSAFCRTAYGTC</sequence>
<gene>
    <name evidence="13" type="ORF">BT63DRAFT_304823</name>
</gene>
<keyword evidence="14" id="KW-1185">Reference proteome</keyword>
<feature type="signal peptide" evidence="10">
    <location>
        <begin position="1"/>
        <end position="19"/>
    </location>
</feature>
<dbReference type="SMART" id="SM00270">
    <property type="entry name" value="ChtBD1"/>
    <property type="match status" value="3"/>
</dbReference>